<protein>
    <submittedName>
        <fullName evidence="1">Uncharacterized protein</fullName>
    </submittedName>
</protein>
<dbReference type="AlphaFoldDB" id="A0A5P9XQH5"/>
<evidence type="ECO:0000313" key="2">
    <source>
        <dbReference type="Proteomes" id="UP000363590"/>
    </source>
</evidence>
<name>A0A5P9XQH5_ACITH</name>
<sequence>MFCVLKNADVFKKVANPDGILFLLNIGQSPPLFDPYKSQDSEANGQKLKIYIFSLDPVNGLYYVTLSGDNGAG</sequence>
<evidence type="ECO:0000313" key="1">
    <source>
        <dbReference type="EMBL" id="QFX96112.1"/>
    </source>
</evidence>
<dbReference type="Proteomes" id="UP000363590">
    <property type="component" value="Chromosome"/>
</dbReference>
<dbReference type="EMBL" id="CP045571">
    <property type="protein sequence ID" value="QFX96112.1"/>
    <property type="molecule type" value="Genomic_DNA"/>
</dbReference>
<organism evidence="1 2">
    <name type="scientific">Acidithiobacillus thiooxidans ATCC 19377</name>
    <dbReference type="NCBI Taxonomy" id="637390"/>
    <lineage>
        <taxon>Bacteria</taxon>
        <taxon>Pseudomonadati</taxon>
        <taxon>Pseudomonadota</taxon>
        <taxon>Acidithiobacillia</taxon>
        <taxon>Acidithiobacillales</taxon>
        <taxon>Acidithiobacillaceae</taxon>
        <taxon>Acidithiobacillus</taxon>
    </lineage>
</organism>
<dbReference type="KEGG" id="atx:GCD22_01832"/>
<accession>A0A5P9XQH5</accession>
<gene>
    <name evidence="1" type="ORF">GCD22_01832</name>
</gene>
<reference evidence="1 2" key="1">
    <citation type="submission" date="2019-10" db="EMBL/GenBank/DDBJ databases">
        <authorList>
            <person name="Wang R."/>
        </authorList>
    </citation>
    <scope>NUCLEOTIDE SEQUENCE [LARGE SCALE GENOMIC DNA]</scope>
    <source>
        <strain evidence="1 2">ATCC 19377</strain>
    </source>
</reference>
<proteinExistence type="predicted"/>